<dbReference type="OrthoDB" id="10633256at2759"/>
<feature type="region of interest" description="Disordered" evidence="1">
    <location>
        <begin position="126"/>
        <end position="185"/>
    </location>
</feature>
<dbReference type="AlphaFoldDB" id="A0A834TPM2"/>
<proteinExistence type="predicted"/>
<comment type="caution">
    <text evidence="2">The sequence shown here is derived from an EMBL/GenBank/DDBJ whole genome shotgun (WGS) entry which is preliminary data.</text>
</comment>
<accession>A0A834TPM2</accession>
<evidence type="ECO:0000313" key="3">
    <source>
        <dbReference type="Proteomes" id="UP000634136"/>
    </source>
</evidence>
<protein>
    <submittedName>
        <fullName evidence="2">Transposon Ty3-G Gag-Pol polyprotein</fullName>
    </submittedName>
</protein>
<sequence length="185" mass="20221">MYPSFAIVPIDEASSAQSLETIVTIVMGSFKGQLIAFTANLETKHDNLNAYITKLTNSIGEMQVKLNNISSNIAVNPKALNTISLRCGKEIPGADAAKEIPAKELVKEAPTPYLNAISFRNKKNDSAFENSAGTNKGPPLGHTAERSTEKGQGKSKERTKLHYTPPFVQYPRTLKAKEKQKGKKF</sequence>
<organism evidence="2 3">
    <name type="scientific">Senna tora</name>
    <dbReference type="NCBI Taxonomy" id="362788"/>
    <lineage>
        <taxon>Eukaryota</taxon>
        <taxon>Viridiplantae</taxon>
        <taxon>Streptophyta</taxon>
        <taxon>Embryophyta</taxon>
        <taxon>Tracheophyta</taxon>
        <taxon>Spermatophyta</taxon>
        <taxon>Magnoliopsida</taxon>
        <taxon>eudicotyledons</taxon>
        <taxon>Gunneridae</taxon>
        <taxon>Pentapetalae</taxon>
        <taxon>rosids</taxon>
        <taxon>fabids</taxon>
        <taxon>Fabales</taxon>
        <taxon>Fabaceae</taxon>
        <taxon>Caesalpinioideae</taxon>
        <taxon>Cassia clade</taxon>
        <taxon>Senna</taxon>
    </lineage>
</organism>
<keyword evidence="3" id="KW-1185">Reference proteome</keyword>
<evidence type="ECO:0000313" key="2">
    <source>
        <dbReference type="EMBL" id="KAF7821294.1"/>
    </source>
</evidence>
<name>A0A834TPM2_9FABA</name>
<evidence type="ECO:0000256" key="1">
    <source>
        <dbReference type="SAM" id="MobiDB-lite"/>
    </source>
</evidence>
<dbReference type="EMBL" id="JAAIUW010000008">
    <property type="protein sequence ID" value="KAF7821294.1"/>
    <property type="molecule type" value="Genomic_DNA"/>
</dbReference>
<dbReference type="Proteomes" id="UP000634136">
    <property type="component" value="Unassembled WGS sequence"/>
</dbReference>
<feature type="compositionally biased region" description="Basic and acidic residues" evidence="1">
    <location>
        <begin position="143"/>
        <end position="160"/>
    </location>
</feature>
<gene>
    <name evidence="2" type="ORF">G2W53_026749</name>
</gene>
<reference evidence="2" key="1">
    <citation type="submission" date="2020-09" db="EMBL/GenBank/DDBJ databases">
        <title>Genome-Enabled Discovery of Anthraquinone Biosynthesis in Senna tora.</title>
        <authorList>
            <person name="Kang S.-H."/>
            <person name="Pandey R.P."/>
            <person name="Lee C.-M."/>
            <person name="Sim J.-S."/>
            <person name="Jeong J.-T."/>
            <person name="Choi B.-S."/>
            <person name="Jung M."/>
            <person name="Ginzburg D."/>
            <person name="Zhao K."/>
            <person name="Won S.Y."/>
            <person name="Oh T.-J."/>
            <person name="Yu Y."/>
            <person name="Kim N.-H."/>
            <person name="Lee O.R."/>
            <person name="Lee T.-H."/>
            <person name="Bashyal P."/>
            <person name="Kim T.-S."/>
            <person name="Lee W.-H."/>
            <person name="Kawkins C."/>
            <person name="Kim C.-K."/>
            <person name="Kim J.S."/>
            <person name="Ahn B.O."/>
            <person name="Rhee S.Y."/>
            <person name="Sohng J.K."/>
        </authorList>
    </citation>
    <scope>NUCLEOTIDE SEQUENCE</scope>
    <source>
        <tissue evidence="2">Leaf</tissue>
    </source>
</reference>